<dbReference type="Proteomes" id="UP000032287">
    <property type="component" value="Unassembled WGS sequence"/>
</dbReference>
<proteinExistence type="predicted"/>
<name>A0A0D1LUC4_9LACO</name>
<dbReference type="PATRIC" id="fig|137591.25.peg.1290"/>
<dbReference type="AlphaFoldDB" id="A0A0D1LUC4"/>
<evidence type="ECO:0000313" key="2">
    <source>
        <dbReference type="EMBL" id="KIU20275.1"/>
    </source>
</evidence>
<gene>
    <name evidence="1" type="ORF">B6254_1684</name>
    <name evidence="2" type="ORF">QX99_01319</name>
</gene>
<protein>
    <recommendedName>
        <fullName evidence="5">30S ribosomal protein S10</fullName>
    </recommendedName>
</protein>
<evidence type="ECO:0000313" key="4">
    <source>
        <dbReference type="Proteomes" id="UP000244870"/>
    </source>
</evidence>
<reference evidence="1 4" key="2">
    <citation type="submission" date="2017-04" db="EMBL/GenBank/DDBJ databases">
        <title>Weissella cibaria strain m2 complete genome.</title>
        <authorList>
            <person name="Pan Q."/>
            <person name="Tan M."/>
            <person name="Yao F."/>
            <person name="Su S."/>
        </authorList>
    </citation>
    <scope>NUCLEOTIDE SEQUENCE [LARGE SCALE GENOMIC DNA]</scope>
    <source>
        <strain evidence="1 4">M2</strain>
    </source>
</reference>
<accession>A0A0D1LUC4</accession>
<evidence type="ECO:0008006" key="5">
    <source>
        <dbReference type="Google" id="ProtNLM"/>
    </source>
</evidence>
<sequence>MGRYLLDDKTKAMNVKYQSEKKGAVSKADKVAMLREQMLAKRKQK</sequence>
<dbReference type="RefSeq" id="WP_010372829.1">
    <property type="nucleotide sequence ID" value="NZ_BJEF01000004.1"/>
</dbReference>
<dbReference type="Proteomes" id="UP000244870">
    <property type="component" value="Chromosome"/>
</dbReference>
<dbReference type="GeneID" id="66963478"/>
<evidence type="ECO:0000313" key="1">
    <source>
        <dbReference type="EMBL" id="AWF96066.1"/>
    </source>
</evidence>
<keyword evidence="3" id="KW-1185">Reference proteome</keyword>
<organism evidence="2 3">
    <name type="scientific">Weissella cibaria</name>
    <dbReference type="NCBI Taxonomy" id="137591"/>
    <lineage>
        <taxon>Bacteria</taxon>
        <taxon>Bacillati</taxon>
        <taxon>Bacillota</taxon>
        <taxon>Bacilli</taxon>
        <taxon>Lactobacillales</taxon>
        <taxon>Lactobacillaceae</taxon>
        <taxon>Weissella</taxon>
    </lineage>
</organism>
<dbReference type="EMBL" id="JWHU01000023">
    <property type="protein sequence ID" value="KIU20275.1"/>
    <property type="molecule type" value="Genomic_DNA"/>
</dbReference>
<evidence type="ECO:0000313" key="3">
    <source>
        <dbReference type="Proteomes" id="UP000032287"/>
    </source>
</evidence>
<reference evidence="2 3" key="1">
    <citation type="journal article" date="2015" name="Microbiology (Mosc.)">
        <title>Genomics of the Weissella cibaria species with an examination of its metabolic traits.</title>
        <authorList>
            <person name="Lynch K.M."/>
            <person name="Lucid A."/>
            <person name="Arendt E.K."/>
            <person name="Sleator R.D."/>
            <person name="Lucey B."/>
            <person name="Coffey A."/>
        </authorList>
    </citation>
    <scope>NUCLEOTIDE SEQUENCE [LARGE SCALE GENOMIC DNA]</scope>
    <source>
        <strain evidence="2 3">MG1</strain>
    </source>
</reference>
<dbReference type="EMBL" id="CP020928">
    <property type="protein sequence ID" value="AWF96066.1"/>
    <property type="molecule type" value="Genomic_DNA"/>
</dbReference>